<evidence type="ECO:0000256" key="3">
    <source>
        <dbReference type="PIRSR" id="PIRSR004848-1"/>
    </source>
</evidence>
<dbReference type="KEGG" id="atm:ANT_18450"/>
<dbReference type="InterPro" id="IPR011078">
    <property type="entry name" value="PyrdxlP_homeostasis"/>
</dbReference>
<evidence type="ECO:0000259" key="5">
    <source>
        <dbReference type="Pfam" id="PF01168"/>
    </source>
</evidence>
<dbReference type="InParanoid" id="E8N607"/>
<dbReference type="Gene3D" id="3.20.20.10">
    <property type="entry name" value="Alanine racemase"/>
    <property type="match status" value="1"/>
</dbReference>
<dbReference type="PIRSF" id="PIRSF004848">
    <property type="entry name" value="YBL036c_PLPDEIII"/>
    <property type="match status" value="1"/>
</dbReference>
<accession>E8N607</accession>
<dbReference type="RefSeq" id="WP_013560248.1">
    <property type="nucleotide sequence ID" value="NC_014960.1"/>
</dbReference>
<name>E8N607_ANATU</name>
<dbReference type="EMBL" id="AP012029">
    <property type="protein sequence ID" value="BAJ63871.1"/>
    <property type="molecule type" value="Genomic_DNA"/>
</dbReference>
<dbReference type="InterPro" id="IPR029066">
    <property type="entry name" value="PLP-binding_barrel"/>
</dbReference>
<dbReference type="PROSITE" id="PS01211">
    <property type="entry name" value="UPF0001"/>
    <property type="match status" value="1"/>
</dbReference>
<dbReference type="SUPFAM" id="SSF51419">
    <property type="entry name" value="PLP-binding barrel"/>
    <property type="match status" value="1"/>
</dbReference>
<dbReference type="GO" id="GO:0030170">
    <property type="term" value="F:pyridoxal phosphate binding"/>
    <property type="evidence" value="ECO:0007669"/>
    <property type="project" value="UniProtKB-UniRule"/>
</dbReference>
<proteinExistence type="inferred from homology"/>
<evidence type="ECO:0000313" key="7">
    <source>
        <dbReference type="Proteomes" id="UP000008922"/>
    </source>
</evidence>
<evidence type="ECO:0000256" key="2">
    <source>
        <dbReference type="HAMAP-Rule" id="MF_02087"/>
    </source>
</evidence>
<comment type="similarity">
    <text evidence="2 4">Belongs to the pyridoxal phosphate-binding protein YggS/PROSC family.</text>
</comment>
<organism evidence="6 7">
    <name type="scientific">Anaerolinea thermophila (strain DSM 14523 / JCM 11388 / NBRC 100420 / UNI-1)</name>
    <dbReference type="NCBI Taxonomy" id="926569"/>
    <lineage>
        <taxon>Bacteria</taxon>
        <taxon>Bacillati</taxon>
        <taxon>Chloroflexota</taxon>
        <taxon>Anaerolineae</taxon>
        <taxon>Anaerolineales</taxon>
        <taxon>Anaerolineaceae</taxon>
        <taxon>Anaerolinea</taxon>
    </lineage>
</organism>
<dbReference type="NCBIfam" id="TIGR00044">
    <property type="entry name" value="YggS family pyridoxal phosphate-dependent enzyme"/>
    <property type="match status" value="1"/>
</dbReference>
<dbReference type="AlphaFoldDB" id="E8N607"/>
<dbReference type="HOGENOM" id="CLU_059988_1_3_0"/>
<dbReference type="Proteomes" id="UP000008922">
    <property type="component" value="Chromosome"/>
</dbReference>
<dbReference type="Pfam" id="PF01168">
    <property type="entry name" value="Ala_racemase_N"/>
    <property type="match status" value="1"/>
</dbReference>
<dbReference type="OrthoDB" id="9804072at2"/>
<feature type="modified residue" description="N6-(pyridoxal phosphate)lysine" evidence="2 3">
    <location>
        <position position="40"/>
    </location>
</feature>
<dbReference type="eggNOG" id="COG0325">
    <property type="taxonomic scope" value="Bacteria"/>
</dbReference>
<evidence type="ECO:0000313" key="6">
    <source>
        <dbReference type="EMBL" id="BAJ63871.1"/>
    </source>
</evidence>
<dbReference type="PANTHER" id="PTHR10146">
    <property type="entry name" value="PROLINE SYNTHETASE CO-TRANSCRIBED BACTERIAL HOMOLOG PROTEIN"/>
    <property type="match status" value="1"/>
</dbReference>
<gene>
    <name evidence="6" type="ordered locus">ANT_18450</name>
</gene>
<keyword evidence="7" id="KW-1185">Reference proteome</keyword>
<dbReference type="STRING" id="926569.ANT_18450"/>
<dbReference type="FunCoup" id="E8N607">
    <property type="interactions" value="317"/>
</dbReference>
<feature type="domain" description="Alanine racemase N-terminal" evidence="5">
    <location>
        <begin position="44"/>
        <end position="238"/>
    </location>
</feature>
<comment type="cofactor">
    <cofactor evidence="3">
        <name>pyridoxal 5'-phosphate</name>
        <dbReference type="ChEBI" id="CHEBI:597326"/>
    </cofactor>
</comment>
<comment type="function">
    <text evidence="2">Pyridoxal 5'-phosphate (PLP)-binding protein, which is involved in PLP homeostasis.</text>
</comment>
<keyword evidence="1 2" id="KW-0663">Pyridoxal phosphate</keyword>
<reference evidence="6 7" key="1">
    <citation type="submission" date="2010-12" db="EMBL/GenBank/DDBJ databases">
        <title>Whole genome sequence of Anaerolinea thermophila UNI-1.</title>
        <authorList>
            <person name="Narita-Yamada S."/>
            <person name="Kishi E."/>
            <person name="Watanabe Y."/>
            <person name="Takasaki K."/>
            <person name="Ankai A."/>
            <person name="Oguchi A."/>
            <person name="Fukui S."/>
            <person name="Takahashi M."/>
            <person name="Yashiro I."/>
            <person name="Hosoyama A."/>
            <person name="Sekiguchi Y."/>
            <person name="Hanada S."/>
            <person name="Fujita N."/>
        </authorList>
    </citation>
    <scope>NUCLEOTIDE SEQUENCE [LARGE SCALE GENOMIC DNA]</scope>
    <source>
        <strain evidence="7">DSM 14523 / JCM 11388 / NBRC 100420 / UNI-1</strain>
    </source>
</reference>
<evidence type="ECO:0000256" key="1">
    <source>
        <dbReference type="ARBA" id="ARBA00022898"/>
    </source>
</evidence>
<dbReference type="InterPro" id="IPR001608">
    <property type="entry name" value="Ala_racemase_N"/>
</dbReference>
<protein>
    <recommendedName>
        <fullName evidence="2">Pyridoxal phosphate homeostasis protein</fullName>
        <shortName evidence="2">PLP homeostasis protein</shortName>
    </recommendedName>
</protein>
<dbReference type="HAMAP" id="MF_02087">
    <property type="entry name" value="PLP_homeostasis"/>
    <property type="match status" value="1"/>
</dbReference>
<sequence length="244" mass="27537">METLVRHIRERYLRVEEQVAQSAFEVGRDPKAIRILVVTKTQPLEVVKASIEAGITLFGENYPEEALPKILALQSQPGIEWHMIGHLQSRKARIVVEHFSVMETIDRVEIAEKLNRFAQGANRVLPAMLELNVSGEESKFGLPAWDDQTFTSMLGAIEKVVSLPNLSIKGLMTMPPLFEKMEESRPYFVKLRKIQDSLRKIFPQVCWDELSMGTSADFPVAVQEGATIIRIGTAILGPRRQKTV</sequence>
<dbReference type="CDD" id="cd00635">
    <property type="entry name" value="PLPDE_III_YBL036c_like"/>
    <property type="match status" value="1"/>
</dbReference>
<dbReference type="PANTHER" id="PTHR10146:SF14">
    <property type="entry name" value="PYRIDOXAL PHOSPHATE HOMEOSTASIS PROTEIN"/>
    <property type="match status" value="1"/>
</dbReference>
<evidence type="ECO:0000256" key="4">
    <source>
        <dbReference type="RuleBase" id="RU004514"/>
    </source>
</evidence>